<dbReference type="GO" id="GO:0005789">
    <property type="term" value="C:endoplasmic reticulum membrane"/>
    <property type="evidence" value="ECO:0007669"/>
    <property type="project" value="UniProtKB-SubCell"/>
</dbReference>
<evidence type="ECO:0008006" key="10">
    <source>
        <dbReference type="Google" id="ProtNLM"/>
    </source>
</evidence>
<reference evidence="8 9" key="1">
    <citation type="journal article" date="2021" name="Sci. Rep.">
        <title>Genome sequencing of the multicellular alga Astrephomene provides insights into convergent evolution of germ-soma differentiation.</title>
        <authorList>
            <person name="Yamashita S."/>
            <person name="Yamamoto K."/>
            <person name="Matsuzaki R."/>
            <person name="Suzuki S."/>
            <person name="Yamaguchi H."/>
            <person name="Hirooka S."/>
            <person name="Minakuchi Y."/>
            <person name="Miyagishima S."/>
            <person name="Kawachi M."/>
            <person name="Toyoda A."/>
            <person name="Nozaki H."/>
        </authorList>
    </citation>
    <scope>NUCLEOTIDE SEQUENCE [LARGE SCALE GENOMIC DNA]</scope>
    <source>
        <strain evidence="8 9">NIES-4017</strain>
    </source>
</reference>
<keyword evidence="4" id="KW-0256">Endoplasmic reticulum</keyword>
<dbReference type="GO" id="GO:0097250">
    <property type="term" value="P:mitochondrial respirasome assembly"/>
    <property type="evidence" value="ECO:0007669"/>
    <property type="project" value="InterPro"/>
</dbReference>
<proteinExistence type="inferred from homology"/>
<evidence type="ECO:0000256" key="7">
    <source>
        <dbReference type="SAM" id="Phobius"/>
    </source>
</evidence>
<evidence type="ECO:0000256" key="4">
    <source>
        <dbReference type="ARBA" id="ARBA00022824"/>
    </source>
</evidence>
<keyword evidence="3 7" id="KW-0812">Transmembrane</keyword>
<dbReference type="EMBL" id="BMAR01000029">
    <property type="protein sequence ID" value="GFR49367.1"/>
    <property type="molecule type" value="Genomic_DNA"/>
</dbReference>
<evidence type="ECO:0000256" key="3">
    <source>
        <dbReference type="ARBA" id="ARBA00022692"/>
    </source>
</evidence>
<dbReference type="InterPro" id="IPR029008">
    <property type="entry name" value="EMC6-like"/>
</dbReference>
<name>A0AAD3DY57_9CHLO</name>
<dbReference type="AlphaFoldDB" id="A0AAD3DY57"/>
<evidence type="ECO:0000313" key="8">
    <source>
        <dbReference type="EMBL" id="GFR49367.1"/>
    </source>
</evidence>
<evidence type="ECO:0000256" key="2">
    <source>
        <dbReference type="ARBA" id="ARBA00009436"/>
    </source>
</evidence>
<comment type="similarity">
    <text evidence="2">Belongs to the EMC6 family.</text>
</comment>
<sequence>MASKQLVKAKLNGPKKEGIALYLDLIRQGPDAEWTKDDLLSCVHWQKQLTAAVLGLLWGVLPLQGLEGFAGFFVLQLLVTTLFYRLVLRVNEEVHGGVGEALFEGLPTFTAVFVLFWVVTFNVLHV</sequence>
<feature type="transmembrane region" description="Helical" evidence="7">
    <location>
        <begin position="106"/>
        <end position="124"/>
    </location>
</feature>
<organism evidence="8 9">
    <name type="scientific">Astrephomene gubernaculifera</name>
    <dbReference type="NCBI Taxonomy" id="47775"/>
    <lineage>
        <taxon>Eukaryota</taxon>
        <taxon>Viridiplantae</taxon>
        <taxon>Chlorophyta</taxon>
        <taxon>core chlorophytes</taxon>
        <taxon>Chlorophyceae</taxon>
        <taxon>CS clade</taxon>
        <taxon>Chlamydomonadales</taxon>
        <taxon>Astrephomenaceae</taxon>
        <taxon>Astrephomene</taxon>
    </lineage>
</organism>
<evidence type="ECO:0000256" key="5">
    <source>
        <dbReference type="ARBA" id="ARBA00022989"/>
    </source>
</evidence>
<gene>
    <name evidence="8" type="ORF">Agub_g11393</name>
</gene>
<evidence type="ECO:0000313" key="9">
    <source>
        <dbReference type="Proteomes" id="UP001054857"/>
    </source>
</evidence>
<dbReference type="Pfam" id="PF07019">
    <property type="entry name" value="EMC6"/>
    <property type="match status" value="1"/>
</dbReference>
<comment type="subcellular location">
    <subcellularLocation>
        <location evidence="1">Endoplasmic reticulum membrane</location>
        <topology evidence="1">Multi-pass membrane protein</topology>
    </subcellularLocation>
</comment>
<keyword evidence="6 7" id="KW-0472">Membrane</keyword>
<dbReference type="PANTHER" id="PTHR12906">
    <property type="entry name" value="PROTEIN C20ORF24 RAB5-INTERACTING PROTEIN"/>
    <property type="match status" value="1"/>
</dbReference>
<dbReference type="InterPro" id="IPR010742">
    <property type="entry name" value="RCAF1"/>
</dbReference>
<keyword evidence="9" id="KW-1185">Reference proteome</keyword>
<keyword evidence="5 7" id="KW-1133">Transmembrane helix</keyword>
<evidence type="ECO:0000256" key="6">
    <source>
        <dbReference type="ARBA" id="ARBA00023136"/>
    </source>
</evidence>
<evidence type="ECO:0000256" key="1">
    <source>
        <dbReference type="ARBA" id="ARBA00004477"/>
    </source>
</evidence>
<dbReference type="PANTHER" id="PTHR12906:SF0">
    <property type="entry name" value="GEL COMPLEX SUBUNIT OPTI"/>
    <property type="match status" value="1"/>
</dbReference>
<dbReference type="Proteomes" id="UP001054857">
    <property type="component" value="Unassembled WGS sequence"/>
</dbReference>
<comment type="caution">
    <text evidence="8">The sequence shown here is derived from an EMBL/GenBank/DDBJ whole genome shotgun (WGS) entry which is preliminary data.</text>
</comment>
<protein>
    <recommendedName>
        <fullName evidence="10">Rab5-interacting protein</fullName>
    </recommendedName>
</protein>
<accession>A0AAD3DY57</accession>
<dbReference type="GO" id="GO:0005739">
    <property type="term" value="C:mitochondrion"/>
    <property type="evidence" value="ECO:0007669"/>
    <property type="project" value="GOC"/>
</dbReference>